<dbReference type="Gramene" id="OB0043G10030.1">
    <property type="protein sequence ID" value="OB0043G10030.1"/>
    <property type="gene ID" value="OB0043G10030"/>
</dbReference>
<reference evidence="1" key="1">
    <citation type="submission" date="2015-06" db="UniProtKB">
        <authorList>
            <consortium name="EnsemblPlants"/>
        </authorList>
    </citation>
    <scope>IDENTIFICATION</scope>
</reference>
<accession>J3KU69</accession>
<evidence type="ECO:0000313" key="2">
    <source>
        <dbReference type="Proteomes" id="UP000006038"/>
    </source>
</evidence>
<dbReference type="Proteomes" id="UP000006038">
    <property type="component" value="Unassembled WGS sequence"/>
</dbReference>
<name>J3KU69_ORYBR</name>
<proteinExistence type="predicted"/>
<organism evidence="1">
    <name type="scientific">Oryza brachyantha</name>
    <name type="common">malo sina</name>
    <dbReference type="NCBI Taxonomy" id="4533"/>
    <lineage>
        <taxon>Eukaryota</taxon>
        <taxon>Viridiplantae</taxon>
        <taxon>Streptophyta</taxon>
        <taxon>Embryophyta</taxon>
        <taxon>Tracheophyta</taxon>
        <taxon>Spermatophyta</taxon>
        <taxon>Magnoliopsida</taxon>
        <taxon>Liliopsida</taxon>
        <taxon>Poales</taxon>
        <taxon>Poaceae</taxon>
        <taxon>BOP clade</taxon>
        <taxon>Oryzoideae</taxon>
        <taxon>Oryzeae</taxon>
        <taxon>Oryzinae</taxon>
        <taxon>Oryza</taxon>
    </lineage>
</organism>
<dbReference type="HOGENOM" id="CLU_1888962_0_0_1"/>
<evidence type="ECO:0000313" key="1">
    <source>
        <dbReference type="EnsemblPlants" id="OB0043G10030.1"/>
    </source>
</evidence>
<sequence length="135" mass="14906">MKWLYTSLPLSQVGISPPITSAISRLGLAITLASLSLSHKHASHIAPCWHNRAPHVAPHFCFQFKIMKQVVDIVLIAFLVVELVLAGLCEQGYRSNLEQILEAACCDLNKISACLEPCATTGYKQVLIFLATIFW</sequence>
<protein>
    <submittedName>
        <fullName evidence="1">Uncharacterized protein</fullName>
    </submittedName>
</protein>
<keyword evidence="2" id="KW-1185">Reference proteome</keyword>
<dbReference type="EnsemblPlants" id="OB0043G10030.1">
    <property type="protein sequence ID" value="OB0043G10030.1"/>
    <property type="gene ID" value="OB0043G10030"/>
</dbReference>
<dbReference type="AlphaFoldDB" id="J3KU69"/>